<dbReference type="InterPro" id="IPR004158">
    <property type="entry name" value="DUF247_pln"/>
</dbReference>
<proteinExistence type="predicted"/>
<protein>
    <submittedName>
        <fullName evidence="2">Uncharacterized protein</fullName>
    </submittedName>
</protein>
<gene>
    <name evidence="2" type="ORF">RJ640_022427</name>
</gene>
<dbReference type="PANTHER" id="PTHR31170:SF9">
    <property type="entry name" value="PROTEIN, PUTATIVE (DUF247)-RELATED"/>
    <property type="match status" value="1"/>
</dbReference>
<reference evidence="2" key="1">
    <citation type="submission" date="2022-12" db="EMBL/GenBank/DDBJ databases">
        <title>Draft genome assemblies for two species of Escallonia (Escalloniales).</title>
        <authorList>
            <person name="Chanderbali A."/>
            <person name="Dervinis C."/>
            <person name="Anghel I."/>
            <person name="Soltis D."/>
            <person name="Soltis P."/>
            <person name="Zapata F."/>
        </authorList>
    </citation>
    <scope>NUCLEOTIDE SEQUENCE</scope>
    <source>
        <strain evidence="2">UCBG92.1500</strain>
        <tissue evidence="2">Leaf</tissue>
    </source>
</reference>
<evidence type="ECO:0000313" key="3">
    <source>
        <dbReference type="Proteomes" id="UP001187471"/>
    </source>
</evidence>
<keyword evidence="3" id="KW-1185">Reference proteome</keyword>
<dbReference type="Proteomes" id="UP001187471">
    <property type="component" value="Unassembled WGS sequence"/>
</dbReference>
<organism evidence="2 3">
    <name type="scientific">Escallonia rubra</name>
    <dbReference type="NCBI Taxonomy" id="112253"/>
    <lineage>
        <taxon>Eukaryota</taxon>
        <taxon>Viridiplantae</taxon>
        <taxon>Streptophyta</taxon>
        <taxon>Embryophyta</taxon>
        <taxon>Tracheophyta</taxon>
        <taxon>Spermatophyta</taxon>
        <taxon>Magnoliopsida</taxon>
        <taxon>eudicotyledons</taxon>
        <taxon>Gunneridae</taxon>
        <taxon>Pentapetalae</taxon>
        <taxon>asterids</taxon>
        <taxon>campanulids</taxon>
        <taxon>Escalloniales</taxon>
        <taxon>Escalloniaceae</taxon>
        <taxon>Escallonia</taxon>
    </lineage>
</organism>
<evidence type="ECO:0000256" key="1">
    <source>
        <dbReference type="SAM" id="Phobius"/>
    </source>
</evidence>
<sequence>MSPGPVHGTEEIDVEVGLDNERAGNIAPENQPLPSYWDRFKKTFGELKPSGACNKCCIYQVPKVVRDTDEGAYTPQVVSVGPFHRGRETLKSMEALKLRYFKYFLSRFDLELQGFVDRVKQCEQDIRDCYAEEITGLNADEFVEMILVDSGFIIELLLRDRERSRRDADDEFLKTPTVSTCVAHDLILLENQIPLFVLKDLYDGVLTSTSNSSVLELALYFFEDHNKQGLPLDSLDGVLHFADLIRTFFIPAPPPDTSPQRNLPAFSFVNSATRLSNVGLKFKVKPSNCLLDVKFENGVLEIPTFGIYDTTKLLLRNLMALEVCHYPNDSYIIDYVFMMNFLIDTVEDVDLLVEQGIIVNWLGQSAGVTTLFNNATTQISYDNANFYFAQVCHDLNEFYKVNWNRWKTTLNREYFGNPWKTVSTYAAVTLLLLAGAQTVCSVISVKNDLGTAGVSFSLVLLVFVFLFCMVHLLVKLILK</sequence>
<feature type="transmembrane region" description="Helical" evidence="1">
    <location>
        <begin position="456"/>
        <end position="478"/>
    </location>
</feature>
<dbReference type="PANTHER" id="PTHR31170">
    <property type="entry name" value="BNAC04G53230D PROTEIN"/>
    <property type="match status" value="1"/>
</dbReference>
<name>A0AA88RLX2_9ASTE</name>
<accession>A0AA88RLX2</accession>
<dbReference type="AlphaFoldDB" id="A0AA88RLX2"/>
<keyword evidence="1" id="KW-1133">Transmembrane helix</keyword>
<evidence type="ECO:0000313" key="2">
    <source>
        <dbReference type="EMBL" id="KAK2976480.1"/>
    </source>
</evidence>
<keyword evidence="1" id="KW-0472">Membrane</keyword>
<dbReference type="Pfam" id="PF03140">
    <property type="entry name" value="DUF247"/>
    <property type="match status" value="1"/>
</dbReference>
<dbReference type="EMBL" id="JAVXUO010002074">
    <property type="protein sequence ID" value="KAK2976480.1"/>
    <property type="molecule type" value="Genomic_DNA"/>
</dbReference>
<keyword evidence="1" id="KW-0812">Transmembrane</keyword>
<comment type="caution">
    <text evidence="2">The sequence shown here is derived from an EMBL/GenBank/DDBJ whole genome shotgun (WGS) entry which is preliminary data.</text>
</comment>
<feature type="transmembrane region" description="Helical" evidence="1">
    <location>
        <begin position="422"/>
        <end position="444"/>
    </location>
</feature>